<name>A0A7G2CIV5_9TRYP</name>
<dbReference type="InterPro" id="IPR029026">
    <property type="entry name" value="tRNA_m1G_MTases_N"/>
</dbReference>
<dbReference type="InterPro" id="IPR051259">
    <property type="entry name" value="rRNA_Methyltransferase"/>
</dbReference>
<keyword evidence="2" id="KW-1185">Reference proteome</keyword>
<proteinExistence type="predicted"/>
<organism evidence="1 2">
    <name type="scientific">Angomonas deanei</name>
    <dbReference type="NCBI Taxonomy" id="59799"/>
    <lineage>
        <taxon>Eukaryota</taxon>
        <taxon>Discoba</taxon>
        <taxon>Euglenozoa</taxon>
        <taxon>Kinetoplastea</taxon>
        <taxon>Metakinetoplastina</taxon>
        <taxon>Trypanosomatida</taxon>
        <taxon>Trypanosomatidae</taxon>
        <taxon>Strigomonadinae</taxon>
        <taxon>Angomonas</taxon>
    </lineage>
</organism>
<protein>
    <submittedName>
        <fullName evidence="1">SpoU rRNA Methylase family, putative</fullName>
    </submittedName>
</protein>
<dbReference type="Proteomes" id="UP000515908">
    <property type="component" value="Chromosome 15"/>
</dbReference>
<dbReference type="OrthoDB" id="270651at2759"/>
<dbReference type="AlphaFoldDB" id="A0A7G2CIV5"/>
<dbReference type="SUPFAM" id="SSF75217">
    <property type="entry name" value="alpha/beta knot"/>
    <property type="match status" value="1"/>
</dbReference>
<dbReference type="InterPro" id="IPR029028">
    <property type="entry name" value="Alpha/beta_knot_MTases"/>
</dbReference>
<sequence length="338" mass="37570">MVTVQQLWNASKVARRLREVRRTQGTCVVGGAKSIQRMWRQYRMRPSVVYVPNTEEVPQWCLQDELPTYIVRCPPVEVKRHLLSAEYSDGYAAEFPVAPHHVRSAVSLLDPSDATDTPAKATLALVGLRIPSNQGQLLWAAVENGFERVILVNCVDVLNEKVVRASQGSVFDPRLEVYEYNMEEHSCVPLLCSIAMAHRLLPILTVPSQDAPPAFEVARGFHRHNRKLEEKVDTRECMAPLLVLGSEVRGLADLEGEWTVPHVTTTLPLPNALIDSYNVGVAGSILLNLFRPAARDHFATVDQRCGESGSTDLFRENDAYDELEAGSGGFSADGKREQ</sequence>
<dbReference type="VEuPathDB" id="TriTrypDB:ADEAN_000728900"/>
<evidence type="ECO:0000313" key="1">
    <source>
        <dbReference type="EMBL" id="CAD2219780.1"/>
    </source>
</evidence>
<dbReference type="Gene3D" id="3.40.1280.10">
    <property type="match status" value="1"/>
</dbReference>
<keyword evidence="1" id="KW-0808">Transferase</keyword>
<reference evidence="1 2" key="1">
    <citation type="submission" date="2020-08" db="EMBL/GenBank/DDBJ databases">
        <authorList>
            <person name="Newling K."/>
            <person name="Davey J."/>
            <person name="Forrester S."/>
        </authorList>
    </citation>
    <scope>NUCLEOTIDE SEQUENCE [LARGE SCALE GENOMIC DNA]</scope>
    <source>
        <strain evidence="2">Crithidia deanei Carvalho (ATCC PRA-265)</strain>
    </source>
</reference>
<dbReference type="EMBL" id="LR877159">
    <property type="protein sequence ID" value="CAD2219780.1"/>
    <property type="molecule type" value="Genomic_DNA"/>
</dbReference>
<dbReference type="GO" id="GO:0003723">
    <property type="term" value="F:RNA binding"/>
    <property type="evidence" value="ECO:0007669"/>
    <property type="project" value="TreeGrafter"/>
</dbReference>
<dbReference type="GO" id="GO:0008168">
    <property type="term" value="F:methyltransferase activity"/>
    <property type="evidence" value="ECO:0007669"/>
    <property type="project" value="UniProtKB-KW"/>
</dbReference>
<accession>A0A7G2CIV5</accession>
<evidence type="ECO:0000313" key="2">
    <source>
        <dbReference type="Proteomes" id="UP000515908"/>
    </source>
</evidence>
<keyword evidence="1" id="KW-0489">Methyltransferase</keyword>
<gene>
    <name evidence="1" type="ORF">ADEAN_000728900</name>
</gene>
<dbReference type="PANTHER" id="PTHR43191">
    <property type="entry name" value="RRNA METHYLTRANSFERASE 3"/>
    <property type="match status" value="1"/>
</dbReference>
<dbReference type="GO" id="GO:0032259">
    <property type="term" value="P:methylation"/>
    <property type="evidence" value="ECO:0007669"/>
    <property type="project" value="UniProtKB-KW"/>
</dbReference>
<dbReference type="PANTHER" id="PTHR43191:SF14">
    <property type="entry name" value="TRNA_RRNA METHYLTRANSFERASE SPOU TYPE DOMAIN-CONTAINING PROTEIN"/>
    <property type="match status" value="1"/>
</dbReference>